<dbReference type="Pfam" id="PF00534">
    <property type="entry name" value="Glycos_transf_1"/>
    <property type="match status" value="1"/>
</dbReference>
<keyword evidence="2" id="KW-1185">Reference proteome</keyword>
<organism evidence="1 2">
    <name type="scientific">Pseudorhodoplanes sinuspersici</name>
    <dbReference type="NCBI Taxonomy" id="1235591"/>
    <lineage>
        <taxon>Bacteria</taxon>
        <taxon>Pseudomonadati</taxon>
        <taxon>Pseudomonadota</taxon>
        <taxon>Alphaproteobacteria</taxon>
        <taxon>Hyphomicrobiales</taxon>
        <taxon>Pseudorhodoplanes</taxon>
    </lineage>
</organism>
<dbReference type="AlphaFoldDB" id="A0A1W6ZZ65"/>
<dbReference type="OrthoDB" id="8049568at2"/>
<name>A0A1W6ZZ65_9HYPH</name>
<dbReference type="Gene3D" id="3.40.50.2000">
    <property type="entry name" value="Glycogen Phosphorylase B"/>
    <property type="match status" value="2"/>
</dbReference>
<dbReference type="GO" id="GO:0016757">
    <property type="term" value="F:glycosyltransferase activity"/>
    <property type="evidence" value="ECO:0007669"/>
    <property type="project" value="InterPro"/>
</dbReference>
<protein>
    <submittedName>
        <fullName evidence="1">Uncharacterized protein</fullName>
    </submittedName>
</protein>
<dbReference type="PANTHER" id="PTHR12526:SF630">
    <property type="entry name" value="GLYCOSYLTRANSFERASE"/>
    <property type="match status" value="1"/>
</dbReference>
<gene>
    <name evidence="1" type="ORF">CAK95_27425</name>
</gene>
<dbReference type="InterPro" id="IPR001296">
    <property type="entry name" value="Glyco_trans_1"/>
</dbReference>
<accession>A0A1W6ZZ65</accession>
<dbReference type="RefSeq" id="WP_086090853.1">
    <property type="nucleotide sequence ID" value="NZ_CP021112.1"/>
</dbReference>
<dbReference type="EMBL" id="CP021112">
    <property type="protein sequence ID" value="ARQ02421.1"/>
    <property type="molecule type" value="Genomic_DNA"/>
</dbReference>
<dbReference type="Proteomes" id="UP000194137">
    <property type="component" value="Chromosome"/>
</dbReference>
<dbReference type="STRING" id="1235591.CAK95_27425"/>
<proteinExistence type="predicted"/>
<dbReference type="KEGG" id="psin:CAK95_27425"/>
<reference evidence="1 2" key="1">
    <citation type="submission" date="2017-05" db="EMBL/GenBank/DDBJ databases">
        <title>Full genome sequence of Pseudorhodoplanes sinuspersici.</title>
        <authorList>
            <person name="Dastgheib S.M.M."/>
            <person name="Shavandi M."/>
            <person name="Tirandaz H."/>
        </authorList>
    </citation>
    <scope>NUCLEOTIDE SEQUENCE [LARGE SCALE GENOMIC DNA]</scope>
    <source>
        <strain evidence="1 2">RIPI110</strain>
    </source>
</reference>
<dbReference type="PANTHER" id="PTHR12526">
    <property type="entry name" value="GLYCOSYLTRANSFERASE"/>
    <property type="match status" value="1"/>
</dbReference>
<evidence type="ECO:0000313" key="2">
    <source>
        <dbReference type="Proteomes" id="UP000194137"/>
    </source>
</evidence>
<sequence length="393" mass="43481">MKTIIHISADFPDPIVPGKTKAVANLLAATPGFRHIVYSMNRTHKPGVIFSRFDDDHTAIAYGAPPYGIGLERFLRPVAASIQRDLAERGIRPDLIHAHKFSVEGLVAVEVARIQQCPFICSLWGDTDIRIFEVKRGLRSRYRAVAGAAQALLPAAPWTGEYFRKALQITDDKINLLPVMTAADAVLSPTVTGAPKLVSLFHLDSWKRKGFEQLVKAGVLARRERPDLTIDVFGTGKAKSIRAVEAIVRRNNASSTVRVMGALPHDKVQHVLNGYTGFVMAPHRETYGMVHVEALLAGLPIVWSQNRGVDGLFDGLDVGYRADPTSVEDVARGMRFLIEREQSLKINIGHLHRNRTFDHLRRHRIAEVYSDLLARNAAADPAHPAPEGRRMAS</sequence>
<evidence type="ECO:0000313" key="1">
    <source>
        <dbReference type="EMBL" id="ARQ02421.1"/>
    </source>
</evidence>
<dbReference type="SUPFAM" id="SSF53756">
    <property type="entry name" value="UDP-Glycosyltransferase/glycogen phosphorylase"/>
    <property type="match status" value="1"/>
</dbReference>